<dbReference type="EMBL" id="JAUJWW010000004">
    <property type="protein sequence ID" value="MDN7227872.1"/>
    <property type="molecule type" value="Genomic_DNA"/>
</dbReference>
<sequence>MQEEIVKPNLTNFIKSLRDVGYNFQIALADIIDNSIAASAKNILIDAEVKPELKLSVFDDGLGMSEKELIEAMRLGSKDPDDERAKKDLGRFGLGLKTASFSQCKRLTVATKKKGQINARTWDLDIIEKENEWYLQRPSIKELESNPLFSKLEQQKSGTLVIWEKIDGINSNDYLEEIELLREHLSLVFHRFLEGSLKGQKILLSVNNNQLIPFNPFNEKNNATQVLPEQIIKFSNKKIIVTPYILPHHSKLSNIEFQKFATAEGYTKSQGFYLYRAGRLLIHGTWWGLNKISDAHRLVRIKVDITNDQDDFWNIDVKKSIANPNQIIKNELKKIMNQVLSRGEKTYTKRGTKIQDKTIVPFWQVYHENNVIRFELNQEHPILSKLQTLIDDKSHSILNAYLKGLEAYIPLAAIQAHMITEPHKIKQLELVADQERNDFLKNILELDLTPEEIDELMKTELFKKFQEMK</sequence>
<proteinExistence type="predicted"/>
<evidence type="ECO:0000313" key="2">
    <source>
        <dbReference type="Proteomes" id="UP001172054"/>
    </source>
</evidence>
<dbReference type="SUPFAM" id="SSF55874">
    <property type="entry name" value="ATPase domain of HSP90 chaperone/DNA topoisomerase II/histidine kinase"/>
    <property type="match status" value="1"/>
</dbReference>
<organism evidence="1 2">
    <name type="scientific">Planococcus liqunii</name>
    <dbReference type="NCBI Taxonomy" id="3058394"/>
    <lineage>
        <taxon>Bacteria</taxon>
        <taxon>Bacillati</taxon>
        <taxon>Bacillota</taxon>
        <taxon>Bacilli</taxon>
        <taxon>Bacillales</taxon>
        <taxon>Caryophanaceae</taxon>
        <taxon>Planococcus</taxon>
    </lineage>
</organism>
<gene>
    <name evidence="1" type="ORF">QWY15_11235</name>
</gene>
<name>A0ABT8MSH6_9BACL</name>
<dbReference type="GO" id="GO:0005524">
    <property type="term" value="F:ATP binding"/>
    <property type="evidence" value="ECO:0007669"/>
    <property type="project" value="UniProtKB-KW"/>
</dbReference>
<accession>A0ABT8MSH6</accession>
<reference evidence="1 2" key="1">
    <citation type="submission" date="2023-06" db="EMBL/GenBank/DDBJ databases">
        <title>Novel species in genus Planococcus.</title>
        <authorList>
            <person name="Ning S."/>
        </authorList>
    </citation>
    <scope>NUCLEOTIDE SEQUENCE [LARGE SCALE GENOMIC DNA]</scope>
    <source>
        <strain evidence="1 2">N064</strain>
    </source>
</reference>
<keyword evidence="2" id="KW-1185">Reference proteome</keyword>
<dbReference type="Gene3D" id="3.30.565.10">
    <property type="entry name" value="Histidine kinase-like ATPase, C-terminal domain"/>
    <property type="match status" value="1"/>
</dbReference>
<protein>
    <submittedName>
        <fullName evidence="1">ATP-binding protein</fullName>
    </submittedName>
</protein>
<dbReference type="Proteomes" id="UP001172054">
    <property type="component" value="Unassembled WGS sequence"/>
</dbReference>
<evidence type="ECO:0000313" key="1">
    <source>
        <dbReference type="EMBL" id="MDN7227872.1"/>
    </source>
</evidence>
<dbReference type="Pfam" id="PF13589">
    <property type="entry name" value="HATPase_c_3"/>
    <property type="match status" value="1"/>
</dbReference>
<comment type="caution">
    <text evidence="1">The sequence shown here is derived from an EMBL/GenBank/DDBJ whole genome shotgun (WGS) entry which is preliminary data.</text>
</comment>
<keyword evidence="1" id="KW-0547">Nucleotide-binding</keyword>
<dbReference type="InterPro" id="IPR036890">
    <property type="entry name" value="HATPase_C_sf"/>
</dbReference>
<dbReference type="RefSeq" id="WP_301726445.1">
    <property type="nucleotide sequence ID" value="NZ_JAUJWW010000004.1"/>
</dbReference>
<keyword evidence="1" id="KW-0067">ATP-binding</keyword>